<evidence type="ECO:0008006" key="9">
    <source>
        <dbReference type="Google" id="ProtNLM"/>
    </source>
</evidence>
<dbReference type="EMBL" id="KN847322">
    <property type="protein sequence ID" value="KIW51488.1"/>
    <property type="molecule type" value="Genomic_DNA"/>
</dbReference>
<keyword evidence="4 6" id="KW-0472">Membrane</keyword>
<dbReference type="RefSeq" id="XP_013312072.1">
    <property type="nucleotide sequence ID" value="XM_013456618.1"/>
</dbReference>
<sequence>MDSNTVLRTTSFLGLTSSIWLSGIYYSQSHLTIPLLYDLAEDTSASIFQDLYYSGAKLIVPLVITSVLCSGTSAYLDRKRRVRYVIAALATIGTLAWTRAVMMGGIQRLIALANEPLLREKMQPGEVVELLKQWRWMNMVRAALAGIGGIVGLLGMNGTL</sequence>
<feature type="transmembrane region" description="Helical" evidence="6">
    <location>
        <begin position="51"/>
        <end position="70"/>
    </location>
</feature>
<organism evidence="7 8">
    <name type="scientific">Exophiala xenobiotica</name>
    <dbReference type="NCBI Taxonomy" id="348802"/>
    <lineage>
        <taxon>Eukaryota</taxon>
        <taxon>Fungi</taxon>
        <taxon>Dikarya</taxon>
        <taxon>Ascomycota</taxon>
        <taxon>Pezizomycotina</taxon>
        <taxon>Eurotiomycetes</taxon>
        <taxon>Chaetothyriomycetidae</taxon>
        <taxon>Chaetothyriales</taxon>
        <taxon>Herpotrichiellaceae</taxon>
        <taxon>Exophiala</taxon>
    </lineage>
</organism>
<name>A0A0D2E7U7_9EURO</name>
<dbReference type="STRING" id="348802.A0A0D2E7U7"/>
<dbReference type="GO" id="GO:0016020">
    <property type="term" value="C:membrane"/>
    <property type="evidence" value="ECO:0007669"/>
    <property type="project" value="UniProtKB-SubCell"/>
</dbReference>
<keyword evidence="2 6" id="KW-0812">Transmembrane</keyword>
<dbReference type="GeneID" id="25332110"/>
<evidence type="ECO:0000256" key="6">
    <source>
        <dbReference type="SAM" id="Phobius"/>
    </source>
</evidence>
<accession>A0A0D2E7U7</accession>
<evidence type="ECO:0000256" key="5">
    <source>
        <dbReference type="ARBA" id="ARBA00034313"/>
    </source>
</evidence>
<dbReference type="InterPro" id="IPR013901">
    <property type="entry name" value="Anthrone_oxy"/>
</dbReference>
<evidence type="ECO:0000256" key="2">
    <source>
        <dbReference type="ARBA" id="ARBA00022692"/>
    </source>
</evidence>
<dbReference type="PANTHER" id="PTHR35042:SF1">
    <property type="entry name" value="DUF1772-DOMAIN-CONTAINING PROTEIN"/>
    <property type="match status" value="1"/>
</dbReference>
<keyword evidence="3 6" id="KW-1133">Transmembrane helix</keyword>
<feature type="transmembrane region" description="Helical" evidence="6">
    <location>
        <begin position="136"/>
        <end position="156"/>
    </location>
</feature>
<dbReference type="AlphaFoldDB" id="A0A0D2E7U7"/>
<reference evidence="7 8" key="1">
    <citation type="submission" date="2015-01" db="EMBL/GenBank/DDBJ databases">
        <title>The Genome Sequence of Exophiala xenobiotica CBS118157.</title>
        <authorList>
            <consortium name="The Broad Institute Genomics Platform"/>
            <person name="Cuomo C."/>
            <person name="de Hoog S."/>
            <person name="Gorbushina A."/>
            <person name="Stielow B."/>
            <person name="Teixiera M."/>
            <person name="Abouelleil A."/>
            <person name="Chapman S.B."/>
            <person name="Priest M."/>
            <person name="Young S.K."/>
            <person name="Wortman J."/>
            <person name="Nusbaum C."/>
            <person name="Birren B."/>
        </authorList>
    </citation>
    <scope>NUCLEOTIDE SEQUENCE [LARGE SCALE GENOMIC DNA]</scope>
    <source>
        <strain evidence="7 8">CBS 118157</strain>
    </source>
</reference>
<dbReference type="Pfam" id="PF08592">
    <property type="entry name" value="Anthrone_oxy"/>
    <property type="match status" value="1"/>
</dbReference>
<evidence type="ECO:0000256" key="1">
    <source>
        <dbReference type="ARBA" id="ARBA00004141"/>
    </source>
</evidence>
<proteinExistence type="inferred from homology"/>
<dbReference type="Proteomes" id="UP000054342">
    <property type="component" value="Unassembled WGS sequence"/>
</dbReference>
<keyword evidence="8" id="KW-1185">Reference proteome</keyword>
<comment type="subcellular location">
    <subcellularLocation>
        <location evidence="1">Membrane</location>
        <topology evidence="1">Multi-pass membrane protein</topology>
    </subcellularLocation>
</comment>
<evidence type="ECO:0000256" key="4">
    <source>
        <dbReference type="ARBA" id="ARBA00023136"/>
    </source>
</evidence>
<protein>
    <recommendedName>
        <fullName evidence="9">DUF1772 domain-containing protein</fullName>
    </recommendedName>
</protein>
<evidence type="ECO:0000313" key="7">
    <source>
        <dbReference type="EMBL" id="KIW51488.1"/>
    </source>
</evidence>
<dbReference type="OrthoDB" id="5954308at2759"/>
<dbReference type="PANTHER" id="PTHR35042">
    <property type="entry name" value="ANTHRONE OXYGENASE ENCC"/>
    <property type="match status" value="1"/>
</dbReference>
<feature type="transmembrane region" description="Helical" evidence="6">
    <location>
        <begin position="82"/>
        <end position="102"/>
    </location>
</feature>
<feature type="transmembrane region" description="Helical" evidence="6">
    <location>
        <begin position="12"/>
        <end position="31"/>
    </location>
</feature>
<gene>
    <name evidence="7" type="ORF">PV05_10202</name>
</gene>
<comment type="similarity">
    <text evidence="5">Belongs to the anthrone oxygenase family.</text>
</comment>
<evidence type="ECO:0000313" key="8">
    <source>
        <dbReference type="Proteomes" id="UP000054342"/>
    </source>
</evidence>
<dbReference type="HOGENOM" id="CLU_105974_3_0_1"/>
<evidence type="ECO:0000256" key="3">
    <source>
        <dbReference type="ARBA" id="ARBA00022989"/>
    </source>
</evidence>